<comment type="caution">
    <text evidence="4">The sequence shown here is derived from an EMBL/GenBank/DDBJ whole genome shotgun (WGS) entry which is preliminary data.</text>
</comment>
<proteinExistence type="inferred from homology"/>
<evidence type="ECO:0000313" key="4">
    <source>
        <dbReference type="EMBL" id="MBB6130597.1"/>
    </source>
</evidence>
<dbReference type="InterPro" id="IPR002347">
    <property type="entry name" value="SDR_fam"/>
</dbReference>
<evidence type="ECO:0000256" key="2">
    <source>
        <dbReference type="ARBA" id="ARBA00023002"/>
    </source>
</evidence>
<evidence type="ECO:0000256" key="1">
    <source>
        <dbReference type="ARBA" id="ARBA00006484"/>
    </source>
</evidence>
<evidence type="ECO:0000313" key="5">
    <source>
        <dbReference type="Proteomes" id="UP000548326"/>
    </source>
</evidence>
<dbReference type="PANTHER" id="PTHR44196:SF2">
    <property type="entry name" value="SHORT-CHAIN DEHYDROGENASE-RELATED"/>
    <property type="match status" value="1"/>
</dbReference>
<dbReference type="Pfam" id="PF00106">
    <property type="entry name" value="adh_short"/>
    <property type="match status" value="1"/>
</dbReference>
<dbReference type="CDD" id="cd05233">
    <property type="entry name" value="SDR_c"/>
    <property type="match status" value="1"/>
</dbReference>
<name>A0A841JI27_9SPHI</name>
<dbReference type="PRINTS" id="PR00081">
    <property type="entry name" value="GDHRDH"/>
</dbReference>
<dbReference type="SUPFAM" id="SSF51735">
    <property type="entry name" value="NAD(P)-binding Rossmann-fold domains"/>
    <property type="match status" value="1"/>
</dbReference>
<sequence>MKVTLITGASGGIGKAFAERLASEKHNLMLVARSEEKLKNLCERLRTTYKVSATYIIADLTQSGSDQVIANEVLKRNFKVDWLINNAGSGSGGDLLEYSLDDYQNMMNLNMTAMVALTYRFLPQMRAAKNGTVINVGSMASFNPIPYMNVYAASKGFVKYFTQALWEENRLFGVKVMLLCPGATETGFFDAASIGADRKSSFSTKNLETSEQVVASAMKGLQQGKIITISGFQNKIGRFITSLLPERMGLKIFGNMMRKNLKLNIHNRVHP</sequence>
<dbReference type="GO" id="GO:0016491">
    <property type="term" value="F:oxidoreductase activity"/>
    <property type="evidence" value="ECO:0007669"/>
    <property type="project" value="UniProtKB-KW"/>
</dbReference>
<dbReference type="Proteomes" id="UP000548326">
    <property type="component" value="Unassembled WGS sequence"/>
</dbReference>
<dbReference type="RefSeq" id="WP_183589328.1">
    <property type="nucleotide sequence ID" value="NZ_JACHCA010000016.1"/>
</dbReference>
<dbReference type="AlphaFoldDB" id="A0A841JI27"/>
<dbReference type="PANTHER" id="PTHR44196">
    <property type="entry name" value="DEHYDROGENASE/REDUCTASE SDR FAMILY MEMBER 7B"/>
    <property type="match status" value="1"/>
</dbReference>
<dbReference type="InterPro" id="IPR036291">
    <property type="entry name" value="NAD(P)-bd_dom_sf"/>
</dbReference>
<reference evidence="4 5" key="1">
    <citation type="submission" date="2020-08" db="EMBL/GenBank/DDBJ databases">
        <title>Genomic Encyclopedia of Type Strains, Phase IV (KMG-V): Genome sequencing to study the core and pangenomes of soil and plant-associated prokaryotes.</title>
        <authorList>
            <person name="Whitman W."/>
        </authorList>
    </citation>
    <scope>NUCLEOTIDE SEQUENCE [LARGE SCALE GENOMIC DNA]</scope>
    <source>
        <strain evidence="4 5">MP601</strain>
    </source>
</reference>
<protein>
    <recommendedName>
        <fullName evidence="6">Short-chain dehydrogenase</fullName>
    </recommendedName>
</protein>
<comment type="similarity">
    <text evidence="1 3">Belongs to the short-chain dehydrogenases/reductases (SDR) family.</text>
</comment>
<gene>
    <name evidence="4" type="ORF">HDF22_004740</name>
</gene>
<dbReference type="GO" id="GO:0016020">
    <property type="term" value="C:membrane"/>
    <property type="evidence" value="ECO:0007669"/>
    <property type="project" value="TreeGrafter"/>
</dbReference>
<evidence type="ECO:0000256" key="3">
    <source>
        <dbReference type="RuleBase" id="RU000363"/>
    </source>
</evidence>
<organism evidence="4 5">
    <name type="scientific">Mucilaginibacter lappiensis</name>
    <dbReference type="NCBI Taxonomy" id="354630"/>
    <lineage>
        <taxon>Bacteria</taxon>
        <taxon>Pseudomonadati</taxon>
        <taxon>Bacteroidota</taxon>
        <taxon>Sphingobacteriia</taxon>
        <taxon>Sphingobacteriales</taxon>
        <taxon>Sphingobacteriaceae</taxon>
        <taxon>Mucilaginibacter</taxon>
    </lineage>
</organism>
<dbReference type="PRINTS" id="PR00080">
    <property type="entry name" value="SDRFAMILY"/>
</dbReference>
<accession>A0A841JI27</accession>
<dbReference type="PIRSF" id="PIRSF000126">
    <property type="entry name" value="11-beta-HSD1"/>
    <property type="match status" value="1"/>
</dbReference>
<keyword evidence="2" id="KW-0560">Oxidoreductase</keyword>
<evidence type="ECO:0008006" key="6">
    <source>
        <dbReference type="Google" id="ProtNLM"/>
    </source>
</evidence>
<dbReference type="EMBL" id="JACHCA010000016">
    <property type="protein sequence ID" value="MBB6130597.1"/>
    <property type="molecule type" value="Genomic_DNA"/>
</dbReference>
<dbReference type="Gene3D" id="3.40.50.720">
    <property type="entry name" value="NAD(P)-binding Rossmann-like Domain"/>
    <property type="match status" value="1"/>
</dbReference>